<dbReference type="PROSITE" id="PS50106">
    <property type="entry name" value="PDZ"/>
    <property type="match status" value="2"/>
</dbReference>
<sequence>MKRLTRIALISIGFVYALTAQSTDWSKAIETNRAKVVLIEYYEQLNSVEAIVDKGRVKRFLTGVLVSEDGLIMTSSSIFKPSLEFSSPQAYYNSYQLPGDIRVKMENGQYIPAKFIGKDDDKRLAFIRLKSDAKYAPVHFQTQHTLQLGSPVLIMQHLPKRFNSELMVSKRMINAVVSQPQPRFLCENNIRALSHFGLVLDETGRAVGVLRSAESPQMNSFGYDDSDSYTPMEIIPYVQFKGLIENPPVFKKKKTRRKKWLGIYMQPFTHDMARYFQRDSLSGVLVNTIIDESPAGKAGLQVGDVLTQMDGQPLKAEKDSDLEDFRSKIRESDSDRVVFRVFRKDHFLDIPVELGEAPISSFLADELSNTLLGFSVKELTQDIIIAKQLDYDTEGVWVSRVERAGWADVAGLQVGDLLLKINEQPISSLDDLKKYFSKIEQEKPEYISLFIKRGPDTRFLFVKTEFDKN</sequence>
<dbReference type="GO" id="GO:0008236">
    <property type="term" value="F:serine-type peptidase activity"/>
    <property type="evidence" value="ECO:0007669"/>
    <property type="project" value="UniProtKB-KW"/>
</dbReference>
<dbReference type="InterPro" id="IPR043504">
    <property type="entry name" value="Peptidase_S1_PA_chymotrypsin"/>
</dbReference>
<dbReference type="Gene3D" id="2.40.10.10">
    <property type="entry name" value="Trypsin-like serine proteases"/>
    <property type="match status" value="1"/>
</dbReference>
<evidence type="ECO:0000256" key="1">
    <source>
        <dbReference type="ARBA" id="ARBA00010541"/>
    </source>
</evidence>
<dbReference type="EMBL" id="DRQG01000022">
    <property type="protein sequence ID" value="HGY54537.1"/>
    <property type="molecule type" value="Genomic_DNA"/>
</dbReference>
<dbReference type="Pfam" id="PF00595">
    <property type="entry name" value="PDZ"/>
    <property type="match status" value="1"/>
</dbReference>
<dbReference type="SMART" id="SM00228">
    <property type="entry name" value="PDZ"/>
    <property type="match status" value="2"/>
</dbReference>
<dbReference type="SUPFAM" id="SSF50494">
    <property type="entry name" value="Trypsin-like serine proteases"/>
    <property type="match status" value="1"/>
</dbReference>
<protein>
    <submittedName>
        <fullName evidence="3">PDZ domain-containing protein</fullName>
    </submittedName>
</protein>
<gene>
    <name evidence="3" type="ORF">ENK44_02430</name>
</gene>
<organism evidence="3">
    <name type="scientific">Caldithrix abyssi</name>
    <dbReference type="NCBI Taxonomy" id="187145"/>
    <lineage>
        <taxon>Bacteria</taxon>
        <taxon>Pseudomonadati</taxon>
        <taxon>Calditrichota</taxon>
        <taxon>Calditrichia</taxon>
        <taxon>Calditrichales</taxon>
        <taxon>Calditrichaceae</taxon>
        <taxon>Caldithrix</taxon>
    </lineage>
</organism>
<dbReference type="Gene3D" id="2.30.42.10">
    <property type="match status" value="2"/>
</dbReference>
<dbReference type="InterPro" id="IPR036034">
    <property type="entry name" value="PDZ_sf"/>
</dbReference>
<dbReference type="Proteomes" id="UP000885779">
    <property type="component" value="Unassembled WGS sequence"/>
</dbReference>
<dbReference type="PANTHER" id="PTHR22939">
    <property type="entry name" value="SERINE PROTEASE FAMILY S1C HTRA-RELATED"/>
    <property type="match status" value="1"/>
</dbReference>
<evidence type="ECO:0000313" key="3">
    <source>
        <dbReference type="EMBL" id="HGY54537.1"/>
    </source>
</evidence>
<reference evidence="3" key="1">
    <citation type="journal article" date="2020" name="mSystems">
        <title>Genome- and Community-Level Interaction Insights into Carbon Utilization and Element Cycling Functions of Hydrothermarchaeota in Hydrothermal Sediment.</title>
        <authorList>
            <person name="Zhou Z."/>
            <person name="Liu Y."/>
            <person name="Xu W."/>
            <person name="Pan J."/>
            <person name="Luo Z.H."/>
            <person name="Li M."/>
        </authorList>
    </citation>
    <scope>NUCLEOTIDE SEQUENCE [LARGE SCALE GENOMIC DNA]</scope>
    <source>
        <strain evidence="3">HyVt-577</strain>
    </source>
</reference>
<accession>A0A7V4TZK4</accession>
<feature type="domain" description="PDZ" evidence="2">
    <location>
        <begin position="351"/>
        <end position="429"/>
    </location>
</feature>
<dbReference type="Pfam" id="PF13365">
    <property type="entry name" value="Trypsin_2"/>
    <property type="match status" value="1"/>
</dbReference>
<name>A0A7V4TZK4_CALAY</name>
<dbReference type="Pfam" id="PF17820">
    <property type="entry name" value="PDZ_6"/>
    <property type="match status" value="1"/>
</dbReference>
<evidence type="ECO:0000259" key="2">
    <source>
        <dbReference type="PROSITE" id="PS50106"/>
    </source>
</evidence>
<comment type="similarity">
    <text evidence="1">Belongs to the peptidase S1C family.</text>
</comment>
<dbReference type="InterPro" id="IPR041489">
    <property type="entry name" value="PDZ_6"/>
</dbReference>
<dbReference type="SUPFAM" id="SSF50156">
    <property type="entry name" value="PDZ domain-like"/>
    <property type="match status" value="2"/>
</dbReference>
<dbReference type="AlphaFoldDB" id="A0A7V4TZK4"/>
<dbReference type="InterPro" id="IPR009003">
    <property type="entry name" value="Peptidase_S1_PA"/>
</dbReference>
<proteinExistence type="inferred from homology"/>
<feature type="domain" description="PDZ" evidence="2">
    <location>
        <begin position="249"/>
        <end position="315"/>
    </location>
</feature>
<comment type="caution">
    <text evidence="3">The sequence shown here is derived from an EMBL/GenBank/DDBJ whole genome shotgun (WGS) entry which is preliminary data.</text>
</comment>
<dbReference type="InterPro" id="IPR001478">
    <property type="entry name" value="PDZ"/>
</dbReference>
<dbReference type="PANTHER" id="PTHR22939:SF129">
    <property type="entry name" value="SERINE PROTEASE HTRA2, MITOCHONDRIAL"/>
    <property type="match status" value="1"/>
</dbReference>